<keyword evidence="1" id="KW-1133">Transmembrane helix</keyword>
<dbReference type="Proteomes" id="UP001207654">
    <property type="component" value="Unassembled WGS sequence"/>
</dbReference>
<keyword evidence="4" id="KW-1185">Reference proteome</keyword>
<evidence type="ECO:0000256" key="2">
    <source>
        <dbReference type="SAM" id="SignalP"/>
    </source>
</evidence>
<evidence type="ECO:0000313" key="4">
    <source>
        <dbReference type="Proteomes" id="UP001207654"/>
    </source>
</evidence>
<keyword evidence="1" id="KW-0472">Membrane</keyword>
<protein>
    <submittedName>
        <fullName evidence="3">Uncharacterized protein</fullName>
    </submittedName>
</protein>
<sequence length="227" mass="25504">MNTRTLPQRLMALSLNLLLLSCSATQHVVPGPAGPHELSKYVLIIQETPDGKSKHEWKPLRDFELTKLQYAMNTVTTHRGIVRVSSTGLEDYCYGRGQQCKEDCLRSRNPFPVGHLRYPRYKGPWRDGKTWWCRESCGMLEDMCRRGMGEWAEEYAAEFDSTESAVDWLENHREEILVGTVIVIAGVAFVAVTMASGGSTLYFVPLLMFADAPQGVPPEAPIAERTP</sequence>
<proteinExistence type="predicted"/>
<evidence type="ECO:0000313" key="3">
    <source>
        <dbReference type="EMBL" id="MCY1075003.1"/>
    </source>
</evidence>
<dbReference type="RefSeq" id="WP_267533954.1">
    <property type="nucleotide sequence ID" value="NZ_JAPNKA010000001.1"/>
</dbReference>
<feature type="chain" id="PRO_5045132035" evidence="2">
    <location>
        <begin position="27"/>
        <end position="227"/>
    </location>
</feature>
<keyword evidence="1" id="KW-0812">Transmembrane</keyword>
<evidence type="ECO:0000256" key="1">
    <source>
        <dbReference type="SAM" id="Phobius"/>
    </source>
</evidence>
<organism evidence="3 4">
    <name type="scientific">Archangium lansingense</name>
    <dbReference type="NCBI Taxonomy" id="2995310"/>
    <lineage>
        <taxon>Bacteria</taxon>
        <taxon>Pseudomonadati</taxon>
        <taxon>Myxococcota</taxon>
        <taxon>Myxococcia</taxon>
        <taxon>Myxococcales</taxon>
        <taxon>Cystobacterineae</taxon>
        <taxon>Archangiaceae</taxon>
        <taxon>Archangium</taxon>
    </lineage>
</organism>
<feature type="signal peptide" evidence="2">
    <location>
        <begin position="1"/>
        <end position="26"/>
    </location>
</feature>
<name>A0ABT4A025_9BACT</name>
<gene>
    <name evidence="3" type="ORF">OV287_10915</name>
</gene>
<comment type="caution">
    <text evidence="3">The sequence shown here is derived from an EMBL/GenBank/DDBJ whole genome shotgun (WGS) entry which is preliminary data.</text>
</comment>
<dbReference type="PROSITE" id="PS51257">
    <property type="entry name" value="PROKAR_LIPOPROTEIN"/>
    <property type="match status" value="1"/>
</dbReference>
<accession>A0ABT4A025</accession>
<dbReference type="EMBL" id="JAPNKA010000001">
    <property type="protein sequence ID" value="MCY1075003.1"/>
    <property type="molecule type" value="Genomic_DNA"/>
</dbReference>
<feature type="transmembrane region" description="Helical" evidence="1">
    <location>
        <begin position="176"/>
        <end position="204"/>
    </location>
</feature>
<keyword evidence="2" id="KW-0732">Signal</keyword>
<reference evidence="3 4" key="1">
    <citation type="submission" date="2022-11" db="EMBL/GenBank/DDBJ databases">
        <title>Minimal conservation of predation-associated metabolite biosynthetic gene clusters underscores biosynthetic potential of Myxococcota including descriptions for ten novel species: Archangium lansinium sp. nov., Myxococcus landrumus sp. nov., Nannocystis bai.</title>
        <authorList>
            <person name="Ahearne A."/>
            <person name="Stevens C."/>
            <person name="Phillips K."/>
        </authorList>
    </citation>
    <scope>NUCLEOTIDE SEQUENCE [LARGE SCALE GENOMIC DNA]</scope>
    <source>
        <strain evidence="3 4">MIWBW</strain>
    </source>
</reference>